<proteinExistence type="inferred from homology"/>
<evidence type="ECO:0000256" key="4">
    <source>
        <dbReference type="ARBA" id="ARBA00022628"/>
    </source>
</evidence>
<dbReference type="InterPro" id="IPR040763">
    <property type="entry name" value="RNR_alpha_hel"/>
</dbReference>
<evidence type="ECO:0000256" key="9">
    <source>
        <dbReference type="ARBA" id="ARBA00023157"/>
    </source>
</evidence>
<dbReference type="Pfam" id="PF17975">
    <property type="entry name" value="RNR_Alpha"/>
    <property type="match status" value="1"/>
</dbReference>
<comment type="caution">
    <text evidence="15">The sequence shown here is derived from an EMBL/GenBank/DDBJ whole genome shotgun (WGS) entry which is preliminary data.</text>
</comment>
<dbReference type="GO" id="GO:0031419">
    <property type="term" value="F:cobalamin binding"/>
    <property type="evidence" value="ECO:0007669"/>
    <property type="project" value="UniProtKB-KW"/>
</dbReference>
<evidence type="ECO:0000256" key="1">
    <source>
        <dbReference type="ARBA" id="ARBA00001922"/>
    </source>
</evidence>
<dbReference type="AlphaFoldDB" id="A0A2M6WW02"/>
<keyword evidence="6 13" id="KW-0547">Nucleotide-binding</keyword>
<name>A0A2M6WW02_9BACT</name>
<evidence type="ECO:0000256" key="7">
    <source>
        <dbReference type="ARBA" id="ARBA00022840"/>
    </source>
</evidence>
<evidence type="ECO:0000256" key="6">
    <source>
        <dbReference type="ARBA" id="ARBA00022741"/>
    </source>
</evidence>
<comment type="catalytic activity">
    <reaction evidence="12">
        <text>a 2'-deoxyribonucleoside 5'-triphosphate + [thioredoxin]-disulfide + H2O = a ribonucleoside 5'-triphosphate + [thioredoxin]-dithiol</text>
        <dbReference type="Rhea" id="RHEA:12701"/>
        <dbReference type="Rhea" id="RHEA-COMP:10698"/>
        <dbReference type="Rhea" id="RHEA-COMP:10700"/>
        <dbReference type="ChEBI" id="CHEBI:15377"/>
        <dbReference type="ChEBI" id="CHEBI:29950"/>
        <dbReference type="ChEBI" id="CHEBI:50058"/>
        <dbReference type="ChEBI" id="CHEBI:61557"/>
        <dbReference type="ChEBI" id="CHEBI:61560"/>
        <dbReference type="EC" id="1.17.4.2"/>
    </reaction>
</comment>
<organism evidence="15 16">
    <name type="scientific">Candidatus Campbellbacteria bacterium CG10_big_fil_rev_8_21_14_0_10_35_52</name>
    <dbReference type="NCBI Taxonomy" id="1974527"/>
    <lineage>
        <taxon>Bacteria</taxon>
        <taxon>Candidatus Campbelliibacteriota</taxon>
    </lineage>
</organism>
<keyword evidence="8" id="KW-0560">Oxidoreductase</keyword>
<dbReference type="InterPro" id="IPR005144">
    <property type="entry name" value="ATP-cone_dom"/>
</dbReference>
<reference evidence="16" key="1">
    <citation type="submission" date="2017-09" db="EMBL/GenBank/DDBJ databases">
        <title>Depth-based differentiation of microbial function through sediment-hosted aquifers and enrichment of novel symbionts in the deep terrestrial subsurface.</title>
        <authorList>
            <person name="Probst A.J."/>
            <person name="Ladd B."/>
            <person name="Jarett J.K."/>
            <person name="Geller-Mcgrath D.E."/>
            <person name="Sieber C.M.K."/>
            <person name="Emerson J.B."/>
            <person name="Anantharaman K."/>
            <person name="Thomas B.C."/>
            <person name="Malmstrom R."/>
            <person name="Stieglmeier M."/>
            <person name="Klingl A."/>
            <person name="Woyke T."/>
            <person name="Ryan C.M."/>
            <person name="Banfield J.F."/>
        </authorList>
    </citation>
    <scope>NUCLEOTIDE SEQUENCE [LARGE SCALE GENOMIC DNA]</scope>
</reference>
<protein>
    <recommendedName>
        <fullName evidence="3">ribonucleoside-triphosphate reductase (thioredoxin)</fullName>
        <ecNumber evidence="3">1.17.4.2</ecNumber>
    </recommendedName>
</protein>
<dbReference type="SUPFAM" id="SSF51998">
    <property type="entry name" value="PFL-like glycyl radical enzymes"/>
    <property type="match status" value="1"/>
</dbReference>
<dbReference type="Proteomes" id="UP000230481">
    <property type="component" value="Unassembled WGS sequence"/>
</dbReference>
<dbReference type="GO" id="GO:0006260">
    <property type="term" value="P:DNA replication"/>
    <property type="evidence" value="ECO:0007669"/>
    <property type="project" value="UniProtKB-KW"/>
</dbReference>
<comment type="similarity">
    <text evidence="2">Belongs to the class II ribonucleoside-triphosphate reductase family.</text>
</comment>
<keyword evidence="5" id="KW-0235">DNA replication</keyword>
<evidence type="ECO:0000256" key="13">
    <source>
        <dbReference type="PROSITE-ProRule" id="PRU00492"/>
    </source>
</evidence>
<keyword evidence="11" id="KW-0170">Cobalt</keyword>
<evidence type="ECO:0000256" key="8">
    <source>
        <dbReference type="ARBA" id="ARBA00023002"/>
    </source>
</evidence>
<keyword evidence="7 13" id="KW-0067">ATP-binding</keyword>
<evidence type="ECO:0000259" key="14">
    <source>
        <dbReference type="PROSITE" id="PS51161"/>
    </source>
</evidence>
<dbReference type="EC" id="1.17.4.2" evidence="3"/>
<dbReference type="InterPro" id="IPR050862">
    <property type="entry name" value="RdRp_reductase_class-2"/>
</dbReference>
<evidence type="ECO:0000256" key="3">
    <source>
        <dbReference type="ARBA" id="ARBA00012275"/>
    </source>
</evidence>
<dbReference type="PROSITE" id="PS51161">
    <property type="entry name" value="ATP_CONE"/>
    <property type="match status" value="1"/>
</dbReference>
<dbReference type="GO" id="GO:0008998">
    <property type="term" value="F:ribonucleoside-triphosphate reductase (thioredoxin) activity"/>
    <property type="evidence" value="ECO:0007669"/>
    <property type="project" value="UniProtKB-EC"/>
</dbReference>
<evidence type="ECO:0000256" key="12">
    <source>
        <dbReference type="ARBA" id="ARBA00048987"/>
    </source>
</evidence>
<keyword evidence="10" id="KW-0676">Redox-active center</keyword>
<evidence type="ECO:0000256" key="10">
    <source>
        <dbReference type="ARBA" id="ARBA00023284"/>
    </source>
</evidence>
<feature type="domain" description="ATP-cone" evidence="14">
    <location>
        <begin position="42"/>
        <end position="137"/>
    </location>
</feature>
<accession>A0A2M6WW02</accession>
<dbReference type="PANTHER" id="PTHR43371:SF1">
    <property type="entry name" value="RIBONUCLEOSIDE-DIPHOSPHATE REDUCTASE"/>
    <property type="match status" value="1"/>
</dbReference>
<dbReference type="Pfam" id="PF03477">
    <property type="entry name" value="ATP-cone"/>
    <property type="match status" value="1"/>
</dbReference>
<dbReference type="GO" id="GO:0004748">
    <property type="term" value="F:ribonucleoside-diphosphate reductase activity, thioredoxin disulfide as acceptor"/>
    <property type="evidence" value="ECO:0007669"/>
    <property type="project" value="TreeGrafter"/>
</dbReference>
<dbReference type="Gene3D" id="3.90.1390.10">
    <property type="entry name" value="b-12 dependent (class ii) ribonucleotide reductase, chain A, domain 3"/>
    <property type="match status" value="1"/>
</dbReference>
<evidence type="ECO:0000256" key="2">
    <source>
        <dbReference type="ARBA" id="ARBA00005654"/>
    </source>
</evidence>
<evidence type="ECO:0000313" key="15">
    <source>
        <dbReference type="EMBL" id="PIT96989.1"/>
    </source>
</evidence>
<keyword evidence="9" id="KW-1015">Disulfide bond</keyword>
<comment type="cofactor">
    <cofactor evidence="1">
        <name>adenosylcob(III)alamin</name>
        <dbReference type="ChEBI" id="CHEBI:18408"/>
    </cofactor>
</comment>
<dbReference type="InterPro" id="IPR054158">
    <property type="entry name" value="RNR-II_ins_dom"/>
</dbReference>
<dbReference type="EMBL" id="PFAA01000003">
    <property type="protein sequence ID" value="PIT96989.1"/>
    <property type="molecule type" value="Genomic_DNA"/>
</dbReference>
<keyword evidence="4" id="KW-0846">Cobalamin</keyword>
<dbReference type="Pfam" id="PF21995">
    <property type="entry name" value="RNR-II_ins_dom"/>
    <property type="match status" value="1"/>
</dbReference>
<evidence type="ECO:0000313" key="16">
    <source>
        <dbReference type="Proteomes" id="UP000230481"/>
    </source>
</evidence>
<evidence type="ECO:0000256" key="11">
    <source>
        <dbReference type="ARBA" id="ARBA00023285"/>
    </source>
</evidence>
<sequence length="792" mass="90691">MSDILKAALKHKKIEEIIDDNFIGGASKKLSRGEKNYHQFIPKIQKRDGAIVSFDFERIVKAIHKAMIASGEESLKEAELLAHRVAGDVARIAKKYKNFLPTVEGLQDTVEKELILNDYIATAKAYILYRERRSKARERGISVPEKVKELVLESRKYLRNNILSEFVYYTAYSKWNDTENRRETWVETVNRYMNFMRENMKDKLTEKEYAEVREAILNQDVCPSMRLLWSAGPAADYSNVCAYNCSYIAPTRLRDFGEIMYILMCGTGLGFSAESENVQQLPQIKRQRGVKLKTHIVSDTKEGWADAFILALETWFSGKNIDFDYSKVRPAGAKLKIMGGRSSGPEPLIGLMEFAKEKILARQGKRLRNIDVHDIVCKIGEIVVAGGVRRSALISLSDLDDQEIRDSKKGQFYMTEPQRMMANNSAVYTEKPTAEQFLEEWTALVKSKTGERGIFNAAGFEKQLPKRRLKYLKKIYGDDLSKALIRVNPCGEIYLQSRQFCNLTSIVIRADDTKEKLEKKMEIATLLGTYQSTLTNFNYLSKEWKKNCEAERLLGVSLTGYYDNKIVRDTNVLRDLKDVGIKINKKYAERFKIKQSTCITCVKPHGNSSQLLDTASGMHPRYAKYYIRRVRVSATDPVFQMLKDQGVPYNPEVGQREENATTFVLDFPVKSPKDAIVRNDIGAKEMLDEWKKLKINFTEHNPSVTIYIGEDEWINVVNFLYENWDYVGGLSFLPRADHIYKLAPYEEISKEKYEELVARVKDVDFSKLITYEKGDATNGSKELACVAGVCEI</sequence>
<evidence type="ECO:0000256" key="5">
    <source>
        <dbReference type="ARBA" id="ARBA00022705"/>
    </source>
</evidence>
<dbReference type="Gene3D" id="3.20.70.20">
    <property type="match status" value="2"/>
</dbReference>
<dbReference type="PANTHER" id="PTHR43371">
    <property type="entry name" value="VITAMIN B12-DEPENDENT RIBONUCLEOTIDE REDUCTASE"/>
    <property type="match status" value="1"/>
</dbReference>
<dbReference type="Gene3D" id="3.30.1620.10">
    <property type="entry name" value="b-12 dependent (class ii) ribonucleotide reductase, Chain A, Domain 2"/>
    <property type="match status" value="1"/>
</dbReference>
<gene>
    <name evidence="15" type="ORF">COT82_00160</name>
</gene>
<dbReference type="GO" id="GO:0005524">
    <property type="term" value="F:ATP binding"/>
    <property type="evidence" value="ECO:0007669"/>
    <property type="project" value="UniProtKB-UniRule"/>
</dbReference>